<dbReference type="SUPFAM" id="SSF48498">
    <property type="entry name" value="Tetracyclin repressor-like, C-terminal domain"/>
    <property type="match status" value="1"/>
</dbReference>
<organism evidence="6 7">
    <name type="scientific">Devosia oryziradicis</name>
    <dbReference type="NCBI Taxonomy" id="2801335"/>
    <lineage>
        <taxon>Bacteria</taxon>
        <taxon>Pseudomonadati</taxon>
        <taxon>Pseudomonadota</taxon>
        <taxon>Alphaproteobacteria</taxon>
        <taxon>Hyphomicrobiales</taxon>
        <taxon>Devosiaceae</taxon>
        <taxon>Devosia</taxon>
    </lineage>
</organism>
<dbReference type="PANTHER" id="PTHR30055:SF148">
    <property type="entry name" value="TETR-FAMILY TRANSCRIPTIONAL REGULATOR"/>
    <property type="match status" value="1"/>
</dbReference>
<feature type="DNA-binding region" description="H-T-H motif" evidence="4">
    <location>
        <begin position="38"/>
        <end position="57"/>
    </location>
</feature>
<evidence type="ECO:0000256" key="4">
    <source>
        <dbReference type="PROSITE-ProRule" id="PRU00335"/>
    </source>
</evidence>
<dbReference type="PANTHER" id="PTHR30055">
    <property type="entry name" value="HTH-TYPE TRANSCRIPTIONAL REGULATOR RUTR"/>
    <property type="match status" value="1"/>
</dbReference>
<dbReference type="Pfam" id="PF00440">
    <property type="entry name" value="TetR_N"/>
    <property type="match status" value="1"/>
</dbReference>
<dbReference type="EMBL" id="CP068047">
    <property type="protein sequence ID" value="QQR37222.1"/>
    <property type="molecule type" value="Genomic_DNA"/>
</dbReference>
<evidence type="ECO:0000256" key="2">
    <source>
        <dbReference type="ARBA" id="ARBA00023125"/>
    </source>
</evidence>
<evidence type="ECO:0000313" key="6">
    <source>
        <dbReference type="EMBL" id="QQR37222.1"/>
    </source>
</evidence>
<accession>A0ABX7BZ27</accession>
<dbReference type="PROSITE" id="PS50977">
    <property type="entry name" value="HTH_TETR_2"/>
    <property type="match status" value="1"/>
</dbReference>
<dbReference type="InterPro" id="IPR009057">
    <property type="entry name" value="Homeodomain-like_sf"/>
</dbReference>
<dbReference type="RefSeq" id="WP_201660938.1">
    <property type="nucleotide sequence ID" value="NZ_CP068047.1"/>
</dbReference>
<dbReference type="SUPFAM" id="SSF46689">
    <property type="entry name" value="Homeodomain-like"/>
    <property type="match status" value="1"/>
</dbReference>
<dbReference type="PRINTS" id="PR00455">
    <property type="entry name" value="HTHTETR"/>
</dbReference>
<keyword evidence="1" id="KW-0805">Transcription regulation</keyword>
<dbReference type="Gene3D" id="1.10.10.60">
    <property type="entry name" value="Homeodomain-like"/>
    <property type="match status" value="1"/>
</dbReference>
<dbReference type="Proteomes" id="UP000595460">
    <property type="component" value="Chromosome"/>
</dbReference>
<evidence type="ECO:0000256" key="3">
    <source>
        <dbReference type="ARBA" id="ARBA00023163"/>
    </source>
</evidence>
<name>A0ABX7BZ27_9HYPH</name>
<evidence type="ECO:0000313" key="7">
    <source>
        <dbReference type="Proteomes" id="UP000595460"/>
    </source>
</evidence>
<dbReference type="Pfam" id="PF16859">
    <property type="entry name" value="TetR_C_11"/>
    <property type="match status" value="1"/>
</dbReference>
<dbReference type="InterPro" id="IPR050109">
    <property type="entry name" value="HTH-type_TetR-like_transc_reg"/>
</dbReference>
<dbReference type="InterPro" id="IPR011075">
    <property type="entry name" value="TetR_C"/>
</dbReference>
<dbReference type="Gene3D" id="1.10.357.10">
    <property type="entry name" value="Tetracycline Repressor, domain 2"/>
    <property type="match status" value="1"/>
</dbReference>
<keyword evidence="7" id="KW-1185">Reference proteome</keyword>
<keyword evidence="2 4" id="KW-0238">DNA-binding</keyword>
<gene>
    <name evidence="6" type="ORF">JI749_06315</name>
</gene>
<protein>
    <submittedName>
        <fullName evidence="6">TetR/AcrR family transcriptional regulator</fullName>
    </submittedName>
</protein>
<evidence type="ECO:0000256" key="1">
    <source>
        <dbReference type="ARBA" id="ARBA00023015"/>
    </source>
</evidence>
<feature type="domain" description="HTH tetR-type" evidence="5">
    <location>
        <begin position="15"/>
        <end position="75"/>
    </location>
</feature>
<dbReference type="InterPro" id="IPR001647">
    <property type="entry name" value="HTH_TetR"/>
</dbReference>
<sequence>MDKKQPNPVGRPRSEEARDAVLNAVDDLLVEIGYAAMTMKNIAERAGVSRQTVYRWWSTKGQILFEACAIDAKDELTISPSGDLRTDVSNYLEALVVFLTASPAGLAYRALIGEAQHSAEIADLLKTADLLGDSARAVVAGHKVGSSRDQAADLAITRLVAPVFYWILSGRDPAALSTKRLAREFLAALS</sequence>
<evidence type="ECO:0000259" key="5">
    <source>
        <dbReference type="PROSITE" id="PS50977"/>
    </source>
</evidence>
<dbReference type="InterPro" id="IPR036271">
    <property type="entry name" value="Tet_transcr_reg_TetR-rel_C_sf"/>
</dbReference>
<proteinExistence type="predicted"/>
<reference evidence="6 7" key="1">
    <citation type="submission" date="2021-01" db="EMBL/GenBank/DDBJ databases">
        <title>Genome seq and assembly of Devosia sp. G19.</title>
        <authorList>
            <person name="Chhetri G."/>
        </authorList>
    </citation>
    <scope>NUCLEOTIDE SEQUENCE [LARGE SCALE GENOMIC DNA]</scope>
    <source>
        <strain evidence="6 7">G19</strain>
    </source>
</reference>
<keyword evidence="3" id="KW-0804">Transcription</keyword>